<feature type="binding site" evidence="1">
    <location>
        <position position="376"/>
    </location>
    <ligand>
        <name>ATP</name>
        <dbReference type="ChEBI" id="CHEBI:30616"/>
    </ligand>
</feature>
<dbReference type="Gene3D" id="3.30.200.20">
    <property type="entry name" value="Phosphorylase Kinase, domain 1"/>
    <property type="match status" value="1"/>
</dbReference>
<dbReference type="OrthoDB" id="530519at2759"/>
<keyword evidence="3" id="KW-0472">Membrane</keyword>
<dbReference type="InterPro" id="IPR051681">
    <property type="entry name" value="Ser/Thr_Kinases-Pseudokinases"/>
</dbReference>
<accession>A0A835XVL7</accession>
<dbReference type="AlphaFoldDB" id="A0A835XVL7"/>
<keyword evidence="1" id="KW-0547">Nucleotide-binding</keyword>
<dbReference type="Proteomes" id="UP000612055">
    <property type="component" value="Unassembled WGS sequence"/>
</dbReference>
<name>A0A835XVL7_9CHLO</name>
<organism evidence="5 6">
    <name type="scientific">Edaphochlamys debaryana</name>
    <dbReference type="NCBI Taxonomy" id="47281"/>
    <lineage>
        <taxon>Eukaryota</taxon>
        <taxon>Viridiplantae</taxon>
        <taxon>Chlorophyta</taxon>
        <taxon>core chlorophytes</taxon>
        <taxon>Chlorophyceae</taxon>
        <taxon>CS clade</taxon>
        <taxon>Chlamydomonadales</taxon>
        <taxon>Chlamydomonadales incertae sedis</taxon>
        <taxon>Edaphochlamys</taxon>
    </lineage>
</organism>
<dbReference type="SUPFAM" id="SSF56112">
    <property type="entry name" value="Protein kinase-like (PK-like)"/>
    <property type="match status" value="1"/>
</dbReference>
<gene>
    <name evidence="5" type="ORF">HYH03_012397</name>
</gene>
<dbReference type="Pfam" id="PF00069">
    <property type="entry name" value="Pkinase"/>
    <property type="match status" value="1"/>
</dbReference>
<dbReference type="InterPro" id="IPR011009">
    <property type="entry name" value="Kinase-like_dom_sf"/>
</dbReference>
<feature type="compositionally biased region" description="Pro residues" evidence="2">
    <location>
        <begin position="320"/>
        <end position="329"/>
    </location>
</feature>
<feature type="region of interest" description="Disordered" evidence="2">
    <location>
        <begin position="176"/>
        <end position="241"/>
    </location>
</feature>
<evidence type="ECO:0000313" key="6">
    <source>
        <dbReference type="Proteomes" id="UP000612055"/>
    </source>
</evidence>
<feature type="transmembrane region" description="Helical" evidence="3">
    <location>
        <begin position="148"/>
        <end position="171"/>
    </location>
</feature>
<keyword evidence="3" id="KW-1133">Transmembrane helix</keyword>
<comment type="caution">
    <text evidence="5">The sequence shown here is derived from an EMBL/GenBank/DDBJ whole genome shotgun (WGS) entry which is preliminary data.</text>
</comment>
<feature type="region of interest" description="Disordered" evidence="2">
    <location>
        <begin position="124"/>
        <end position="144"/>
    </location>
</feature>
<keyword evidence="1" id="KW-0067">ATP-binding</keyword>
<dbReference type="PANTHER" id="PTHR44329">
    <property type="entry name" value="SERINE/THREONINE-PROTEIN KINASE TNNI3K-RELATED"/>
    <property type="match status" value="1"/>
</dbReference>
<sequence>MQGCVRYREAGLPLAEALVNLRAQPRSATCLASPSCSHAAQNASLVVLTYRTTRLADPVTFPEALRVLDYDTDIPTDSTLASQNILYGGYSVAMFDSWCVAERTADPACTKQRPANECVEELLKRGQAGGAPPPAAAATTDDGSPDTAAIVGGVVGGTVGLALLVAAGVVLHRRRRARRGRANASVKEASADVELGRSSSPRAVTPGKAAMGSCGLHDSRKSPSGADSKDTGGSASAEDPRLRRLGSAAACQQPYTDLSARLPDGTPLGSVAEVVAGMKEAVEAAERAASQIQHSPEAPDGAPAGGLGSKPPSAQSGDPAAPPTPPPAPAEELGQLCSSMRARVRDVVIRLECVIGAGSFGTVYKGTWQGLPVAVKTLVFSANADNRQRALQEAALCESISHPNIIATYTSELQPLAELNSSDWRLYIVQEFADGGPLLRLYGKKSIWPCPNLPHLPAIVGLALGIARALDHLHSKRIIHGDLNPNNVLLKRDVEEPSGYVVKVADLGLSMLLPEDHTHLSNRRSGTMFYMAPEVVMGAQLGPAGDVFSLGVMLWELAAGRGAGVMTPAGPRYHASFPSFGPTCPSPYSTLALACLQRQPRNRPSAAFVVEALGSLMDALMPA</sequence>
<keyword evidence="6" id="KW-1185">Reference proteome</keyword>
<dbReference type="GO" id="GO:0004674">
    <property type="term" value="F:protein serine/threonine kinase activity"/>
    <property type="evidence" value="ECO:0007669"/>
    <property type="project" value="TreeGrafter"/>
</dbReference>
<protein>
    <recommendedName>
        <fullName evidence="4">Protein kinase domain-containing protein</fullName>
    </recommendedName>
</protein>
<evidence type="ECO:0000256" key="1">
    <source>
        <dbReference type="PROSITE-ProRule" id="PRU10141"/>
    </source>
</evidence>
<feature type="region of interest" description="Disordered" evidence="2">
    <location>
        <begin position="285"/>
        <end position="332"/>
    </location>
</feature>
<dbReference type="EMBL" id="JAEHOE010000076">
    <property type="protein sequence ID" value="KAG2489171.1"/>
    <property type="molecule type" value="Genomic_DNA"/>
</dbReference>
<dbReference type="Gene3D" id="1.10.510.10">
    <property type="entry name" value="Transferase(Phosphotransferase) domain 1"/>
    <property type="match status" value="1"/>
</dbReference>
<evidence type="ECO:0000259" key="4">
    <source>
        <dbReference type="PROSITE" id="PS50011"/>
    </source>
</evidence>
<dbReference type="InterPro" id="IPR000719">
    <property type="entry name" value="Prot_kinase_dom"/>
</dbReference>
<dbReference type="Gene3D" id="1.20.5.510">
    <property type="entry name" value="Single helix bin"/>
    <property type="match status" value="1"/>
</dbReference>
<dbReference type="PANTHER" id="PTHR44329:SF214">
    <property type="entry name" value="PROTEIN KINASE DOMAIN-CONTAINING PROTEIN"/>
    <property type="match status" value="1"/>
</dbReference>
<evidence type="ECO:0000313" key="5">
    <source>
        <dbReference type="EMBL" id="KAG2489171.1"/>
    </source>
</evidence>
<dbReference type="CDD" id="cd14014">
    <property type="entry name" value="STKc_PknB_like"/>
    <property type="match status" value="1"/>
</dbReference>
<dbReference type="InterPro" id="IPR017441">
    <property type="entry name" value="Protein_kinase_ATP_BS"/>
</dbReference>
<dbReference type="PROSITE" id="PS50011">
    <property type="entry name" value="PROTEIN_KINASE_DOM"/>
    <property type="match status" value="1"/>
</dbReference>
<evidence type="ECO:0000256" key="3">
    <source>
        <dbReference type="SAM" id="Phobius"/>
    </source>
</evidence>
<dbReference type="GO" id="GO:0005524">
    <property type="term" value="F:ATP binding"/>
    <property type="evidence" value="ECO:0007669"/>
    <property type="project" value="UniProtKB-UniRule"/>
</dbReference>
<dbReference type="PROSITE" id="PS00107">
    <property type="entry name" value="PROTEIN_KINASE_ATP"/>
    <property type="match status" value="1"/>
</dbReference>
<keyword evidence="3" id="KW-0812">Transmembrane</keyword>
<feature type="domain" description="Protein kinase" evidence="4">
    <location>
        <begin position="349"/>
        <end position="621"/>
    </location>
</feature>
<reference evidence="5" key="1">
    <citation type="journal article" date="2020" name="bioRxiv">
        <title>Comparative genomics of Chlamydomonas.</title>
        <authorList>
            <person name="Craig R.J."/>
            <person name="Hasan A.R."/>
            <person name="Ness R.W."/>
            <person name="Keightley P.D."/>
        </authorList>
    </citation>
    <scope>NUCLEOTIDE SEQUENCE</scope>
    <source>
        <strain evidence="5">CCAP 11/70</strain>
    </source>
</reference>
<proteinExistence type="predicted"/>
<evidence type="ECO:0000256" key="2">
    <source>
        <dbReference type="SAM" id="MobiDB-lite"/>
    </source>
</evidence>